<dbReference type="GO" id="GO:0005737">
    <property type="term" value="C:cytoplasm"/>
    <property type="evidence" value="ECO:0007669"/>
    <property type="project" value="TreeGrafter"/>
</dbReference>
<feature type="non-terminal residue" evidence="3">
    <location>
        <position position="268"/>
    </location>
</feature>
<dbReference type="SFLD" id="SFLDG01180">
    <property type="entry name" value="SUF1"/>
    <property type="match status" value="1"/>
</dbReference>
<name>A0A1R3S0P9_ASPC5</name>
<feature type="non-terminal residue" evidence="3">
    <location>
        <position position="1"/>
    </location>
</feature>
<protein>
    <recommendedName>
        <fullName evidence="2">Thioredoxin-like fold domain-containing protein</fullName>
    </recommendedName>
</protein>
<keyword evidence="4" id="KW-1185">Reference proteome</keyword>
<dbReference type="SFLD" id="SFLDG01200">
    <property type="entry name" value="SUF1.1"/>
    <property type="match status" value="1"/>
</dbReference>
<dbReference type="InterPro" id="IPR026928">
    <property type="entry name" value="FAX/IsoI-like"/>
</dbReference>
<dbReference type="Pfam" id="PF17172">
    <property type="entry name" value="GST_N_4"/>
    <property type="match status" value="1"/>
</dbReference>
<reference evidence="4" key="1">
    <citation type="journal article" date="2017" name="Genome Biol.">
        <title>Comparative genomics reveals high biological diversity and specific adaptations in the industrially and medically important fungal genus Aspergillus.</title>
        <authorList>
            <person name="de Vries R.P."/>
            <person name="Riley R."/>
            <person name="Wiebenga A."/>
            <person name="Aguilar-Osorio G."/>
            <person name="Amillis S."/>
            <person name="Uchima C.A."/>
            <person name="Anderluh G."/>
            <person name="Asadollahi M."/>
            <person name="Askin M."/>
            <person name="Barry K."/>
            <person name="Battaglia E."/>
            <person name="Bayram O."/>
            <person name="Benocci T."/>
            <person name="Braus-Stromeyer S.A."/>
            <person name="Caldana C."/>
            <person name="Canovas D."/>
            <person name="Cerqueira G.C."/>
            <person name="Chen F."/>
            <person name="Chen W."/>
            <person name="Choi C."/>
            <person name="Clum A."/>
            <person name="Dos Santos R.A."/>
            <person name="Damasio A.R."/>
            <person name="Diallinas G."/>
            <person name="Emri T."/>
            <person name="Fekete E."/>
            <person name="Flipphi M."/>
            <person name="Freyberg S."/>
            <person name="Gallo A."/>
            <person name="Gournas C."/>
            <person name="Habgood R."/>
            <person name="Hainaut M."/>
            <person name="Harispe M.L."/>
            <person name="Henrissat B."/>
            <person name="Hilden K.S."/>
            <person name="Hope R."/>
            <person name="Hossain A."/>
            <person name="Karabika E."/>
            <person name="Karaffa L."/>
            <person name="Karanyi Z."/>
            <person name="Krasevec N."/>
            <person name="Kuo A."/>
            <person name="Kusch H."/>
            <person name="LaButti K."/>
            <person name="Lagendijk E.L."/>
            <person name="Lapidus A."/>
            <person name="Levasseur A."/>
            <person name="Lindquist E."/>
            <person name="Lipzen A."/>
            <person name="Logrieco A.F."/>
            <person name="MacCabe A."/>
            <person name="Maekelae M.R."/>
            <person name="Malavazi I."/>
            <person name="Melin P."/>
            <person name="Meyer V."/>
            <person name="Mielnichuk N."/>
            <person name="Miskei M."/>
            <person name="Molnar A.P."/>
            <person name="Mule G."/>
            <person name="Ngan C.Y."/>
            <person name="Orejas M."/>
            <person name="Orosz E."/>
            <person name="Ouedraogo J.P."/>
            <person name="Overkamp K.M."/>
            <person name="Park H.-S."/>
            <person name="Perrone G."/>
            <person name="Piumi F."/>
            <person name="Punt P.J."/>
            <person name="Ram A.F."/>
            <person name="Ramon A."/>
            <person name="Rauscher S."/>
            <person name="Record E."/>
            <person name="Riano-Pachon D.M."/>
            <person name="Robert V."/>
            <person name="Roehrig J."/>
            <person name="Ruller R."/>
            <person name="Salamov A."/>
            <person name="Salih N.S."/>
            <person name="Samson R.A."/>
            <person name="Sandor E."/>
            <person name="Sanguinetti M."/>
            <person name="Schuetze T."/>
            <person name="Sepcic K."/>
            <person name="Shelest E."/>
            <person name="Sherlock G."/>
            <person name="Sophianopoulou V."/>
            <person name="Squina F.M."/>
            <person name="Sun H."/>
            <person name="Susca A."/>
            <person name="Todd R.B."/>
            <person name="Tsang A."/>
            <person name="Unkles S.E."/>
            <person name="van de Wiele N."/>
            <person name="van Rossen-Uffink D."/>
            <person name="Oliveira J.V."/>
            <person name="Vesth T.C."/>
            <person name="Visser J."/>
            <person name="Yu J.-H."/>
            <person name="Zhou M."/>
            <person name="Andersen M.R."/>
            <person name="Archer D.B."/>
            <person name="Baker S.E."/>
            <person name="Benoit I."/>
            <person name="Brakhage A.A."/>
            <person name="Braus G.H."/>
            <person name="Fischer R."/>
            <person name="Frisvad J.C."/>
            <person name="Goldman G.H."/>
            <person name="Houbraken J."/>
            <person name="Oakley B."/>
            <person name="Pocsi I."/>
            <person name="Scazzocchio C."/>
            <person name="Seiboth B."/>
            <person name="vanKuyk P.A."/>
            <person name="Wortman J."/>
            <person name="Dyer P.S."/>
            <person name="Grigoriev I.V."/>
        </authorList>
    </citation>
    <scope>NUCLEOTIDE SEQUENCE [LARGE SCALE GENOMIC DNA]</scope>
    <source>
        <strain evidence="4">ITEM 5010</strain>
    </source>
</reference>
<proteinExistence type="inferred from homology"/>
<dbReference type="Proteomes" id="UP000188318">
    <property type="component" value="Unassembled WGS sequence"/>
</dbReference>
<dbReference type="VEuPathDB" id="FungiDB:ASPCADRAFT_36348"/>
<comment type="similarity">
    <text evidence="1">Belongs to the FAX family.</text>
</comment>
<dbReference type="SFLD" id="SFLDS00019">
    <property type="entry name" value="Glutathione_Transferase_(cytos"/>
    <property type="match status" value="1"/>
</dbReference>
<dbReference type="InterPro" id="IPR050931">
    <property type="entry name" value="Mito_Protein_Transport_Metaxin"/>
</dbReference>
<dbReference type="PANTHER" id="PTHR12289">
    <property type="entry name" value="METAXIN RELATED"/>
    <property type="match status" value="1"/>
</dbReference>
<dbReference type="InterPro" id="IPR012336">
    <property type="entry name" value="Thioredoxin-like_fold"/>
</dbReference>
<dbReference type="EMBL" id="KV907493">
    <property type="protein sequence ID" value="OOG00317.1"/>
    <property type="molecule type" value="Genomic_DNA"/>
</dbReference>
<dbReference type="PANTHER" id="PTHR12289:SF41">
    <property type="entry name" value="FAILED AXON CONNECTIONS-RELATED"/>
    <property type="match status" value="1"/>
</dbReference>
<dbReference type="InterPro" id="IPR040079">
    <property type="entry name" value="Glutathione_S-Trfase"/>
</dbReference>
<evidence type="ECO:0000313" key="4">
    <source>
        <dbReference type="Proteomes" id="UP000188318"/>
    </source>
</evidence>
<accession>A0A1R3S0P9</accession>
<organism evidence="3 4">
    <name type="scientific">Aspergillus carbonarius (strain ITEM 5010)</name>
    <dbReference type="NCBI Taxonomy" id="602072"/>
    <lineage>
        <taxon>Eukaryota</taxon>
        <taxon>Fungi</taxon>
        <taxon>Dikarya</taxon>
        <taxon>Ascomycota</taxon>
        <taxon>Pezizomycotina</taxon>
        <taxon>Eurotiomycetes</taxon>
        <taxon>Eurotiomycetidae</taxon>
        <taxon>Eurotiales</taxon>
        <taxon>Aspergillaceae</taxon>
        <taxon>Aspergillus</taxon>
        <taxon>Aspergillus subgen. Circumdati</taxon>
    </lineage>
</organism>
<evidence type="ECO:0000259" key="2">
    <source>
        <dbReference type="Pfam" id="PF17172"/>
    </source>
</evidence>
<dbReference type="OrthoDB" id="5809458at2759"/>
<sequence>ITLYRGFPTPRIYTWSPFVTKLEARLRFSDIPYITQAGSIRAAPRGKIPYISIETPTGSDEKTTTTTTTTTTILSDSTLITRSFIEEGVLPDLNSHLSPKDRVLDIGIRGLLEERIYFLQSHEKWIDNYYAMRGHILSSMPWVVQVVVGQLIYRKQVSMLYGQGTMRYSEEERREFKREVWGEVNALLVEGKGRRREDGDEDGDGDGPFWVLGGEGPSEADATLFGFVVGALICTACPETQGIVRGFPVVVEYARRIHERFFPEYEIW</sequence>
<evidence type="ECO:0000313" key="3">
    <source>
        <dbReference type="EMBL" id="OOG00317.1"/>
    </source>
</evidence>
<feature type="domain" description="Thioredoxin-like fold" evidence="2">
    <location>
        <begin position="17"/>
        <end position="128"/>
    </location>
</feature>
<dbReference type="AlphaFoldDB" id="A0A1R3S0P9"/>
<dbReference type="OMA" id="RRIHDKY"/>
<gene>
    <name evidence="3" type="ORF">ASPCADRAFT_36348</name>
</gene>
<dbReference type="STRING" id="602072.A0A1R3S0P9"/>
<evidence type="ECO:0000256" key="1">
    <source>
        <dbReference type="ARBA" id="ARBA00006475"/>
    </source>
</evidence>